<evidence type="ECO:0000256" key="3">
    <source>
        <dbReference type="RuleBase" id="RU000682"/>
    </source>
</evidence>
<reference evidence="7" key="1">
    <citation type="submission" date="2022-11" db="UniProtKB">
        <authorList>
            <consortium name="WormBaseParasite"/>
        </authorList>
    </citation>
    <scope>IDENTIFICATION</scope>
</reference>
<accession>A0A914LIW5</accession>
<evidence type="ECO:0000259" key="5">
    <source>
        <dbReference type="PROSITE" id="PS50071"/>
    </source>
</evidence>
<dbReference type="SUPFAM" id="SSF46689">
    <property type="entry name" value="Homeodomain-like"/>
    <property type="match status" value="1"/>
</dbReference>
<dbReference type="Pfam" id="PF00046">
    <property type="entry name" value="Homeodomain"/>
    <property type="match status" value="1"/>
</dbReference>
<dbReference type="CDD" id="cd00086">
    <property type="entry name" value="homeodomain"/>
    <property type="match status" value="1"/>
</dbReference>
<dbReference type="InterPro" id="IPR009057">
    <property type="entry name" value="Homeodomain-like_sf"/>
</dbReference>
<evidence type="ECO:0000256" key="4">
    <source>
        <dbReference type="SAM" id="Coils"/>
    </source>
</evidence>
<dbReference type="AlphaFoldDB" id="A0A914LIW5"/>
<dbReference type="GO" id="GO:0003677">
    <property type="term" value="F:DNA binding"/>
    <property type="evidence" value="ECO:0007669"/>
    <property type="project" value="UniProtKB-UniRule"/>
</dbReference>
<organism evidence="6 7">
    <name type="scientific">Meloidogyne incognita</name>
    <name type="common">Southern root-knot nematode worm</name>
    <name type="synonym">Oxyuris incognita</name>
    <dbReference type="NCBI Taxonomy" id="6306"/>
    <lineage>
        <taxon>Eukaryota</taxon>
        <taxon>Metazoa</taxon>
        <taxon>Ecdysozoa</taxon>
        <taxon>Nematoda</taxon>
        <taxon>Chromadorea</taxon>
        <taxon>Rhabditida</taxon>
        <taxon>Tylenchina</taxon>
        <taxon>Tylenchomorpha</taxon>
        <taxon>Tylenchoidea</taxon>
        <taxon>Meloidogynidae</taxon>
        <taxon>Meloidogyninae</taxon>
        <taxon>Meloidogyne</taxon>
        <taxon>Meloidogyne incognita group</taxon>
    </lineage>
</organism>
<proteinExistence type="predicted"/>
<dbReference type="Proteomes" id="UP000887563">
    <property type="component" value="Unplaced"/>
</dbReference>
<dbReference type="SMART" id="SM00389">
    <property type="entry name" value="HOX"/>
    <property type="match status" value="1"/>
</dbReference>
<sequence>MSEEHDKIKVQQLEELLRQKDLQLLEQSNQLQQQAAQVASLTGERDSLICERDSLIGERDSLICERANILSDLKEKESENACLKTELSIAKNEQALLNDTFAPIKPNLRPESVDRFFLPKNEGMNVSTHSSTLQWTNQNVSMTDSATLCTHGQIAPSNVVVTWPHSSYVFSTPAYTFGGSGVNEISNVVGTPQQLLGAPFSLQENLNLAMPTTTIYNQKTDGAGFLQTTYSANQVKPPRKKPVVITEQHRQIFYNYIRNNYAYPNNKQMEQMAQQTNLQFDSVYYWFNNHFYTERKLLFKK</sequence>
<evidence type="ECO:0000313" key="7">
    <source>
        <dbReference type="WBParaSite" id="Minc3s00458g12647"/>
    </source>
</evidence>
<keyword evidence="2 3" id="KW-0539">Nucleus</keyword>
<dbReference type="PROSITE" id="PS50071">
    <property type="entry name" value="HOMEOBOX_2"/>
    <property type="match status" value="1"/>
</dbReference>
<feature type="coiled-coil region" evidence="4">
    <location>
        <begin position="66"/>
        <end position="93"/>
    </location>
</feature>
<dbReference type="Gene3D" id="1.10.10.60">
    <property type="entry name" value="Homeodomain-like"/>
    <property type="match status" value="1"/>
</dbReference>
<name>A0A914LIW5_MELIC</name>
<evidence type="ECO:0000256" key="1">
    <source>
        <dbReference type="ARBA" id="ARBA00004123"/>
    </source>
</evidence>
<keyword evidence="6" id="KW-1185">Reference proteome</keyword>
<keyword evidence="2 3" id="KW-0238">DNA-binding</keyword>
<dbReference type="InterPro" id="IPR001356">
    <property type="entry name" value="HD"/>
</dbReference>
<feature type="DNA-binding region" description="Homeobox" evidence="2">
    <location>
        <begin position="238"/>
        <end position="298"/>
    </location>
</feature>
<evidence type="ECO:0000256" key="2">
    <source>
        <dbReference type="PROSITE-ProRule" id="PRU00108"/>
    </source>
</evidence>
<dbReference type="WBParaSite" id="Minc3s00458g12647">
    <property type="protein sequence ID" value="Minc3s00458g12647"/>
    <property type="gene ID" value="Minc3s00458g12647"/>
</dbReference>
<keyword evidence="2 3" id="KW-0371">Homeobox</keyword>
<dbReference type="GO" id="GO:0005634">
    <property type="term" value="C:nucleus"/>
    <property type="evidence" value="ECO:0007669"/>
    <property type="project" value="UniProtKB-SubCell"/>
</dbReference>
<feature type="domain" description="Homeobox" evidence="5">
    <location>
        <begin position="236"/>
        <end position="297"/>
    </location>
</feature>
<comment type="subcellular location">
    <subcellularLocation>
        <location evidence="1 2 3">Nucleus</location>
    </subcellularLocation>
</comment>
<keyword evidence="4" id="KW-0175">Coiled coil</keyword>
<protein>
    <submittedName>
        <fullName evidence="7">Homeobox domain-containing protein</fullName>
    </submittedName>
</protein>
<evidence type="ECO:0000313" key="6">
    <source>
        <dbReference type="Proteomes" id="UP000887563"/>
    </source>
</evidence>